<sequence>MGFKSGRVTYCRFKVMGDGPSSVDEAALSILNEHRFREVEIGAPDEVEVGFVTGDHILDTQFSYEKNGFGNLLMFAIRIDTHKVPSEMKQAYKMMNEQAAASGNPSGFASKADKRDAKELAERQIHEDLASGKYRKSKMVPVLWDLKAGYMYLGGASNAIIEELCRVMRHAFAVDLEYVSGGTYAGHSLREKHSGRDFDDFRPTKYTKPPAAAALIHDEDDASGDAAYGGSQGGGEPIVPWVAKSTDLKDFLGNEWLMWLWFVCEKFDGLISAKVDGVDEEIFVAITKSLQMECAWDAGGKVSLSGDGVRVYKEAGEALVQGKWARKFGMILSSGEDTFELNLQGDKYVIGSALLPEIMEAETPREIVEARLLKIMVLSQLLDAVYDVFLEQRSNTGKWANIKNEMSKWIKERRLEKVAVAMKEEVVAAG</sequence>
<protein>
    <recommendedName>
        <fullName evidence="3">Recombination-associated protein RdgC</fullName>
    </recommendedName>
</protein>
<dbReference type="RefSeq" id="WP_145074299.1">
    <property type="nucleotide sequence ID" value="NZ_CP036425.1"/>
</dbReference>
<accession>A0A517YQN9</accession>
<dbReference type="OrthoDB" id="9793997at2"/>
<dbReference type="EMBL" id="CP036425">
    <property type="protein sequence ID" value="QDU32546.1"/>
    <property type="molecule type" value="Genomic_DNA"/>
</dbReference>
<keyword evidence="2" id="KW-1185">Reference proteome</keyword>
<dbReference type="AlphaFoldDB" id="A0A517YQN9"/>
<organism evidence="1 2">
    <name type="scientific">Poriferisphaera corsica</name>
    <dbReference type="NCBI Taxonomy" id="2528020"/>
    <lineage>
        <taxon>Bacteria</taxon>
        <taxon>Pseudomonadati</taxon>
        <taxon>Planctomycetota</taxon>
        <taxon>Phycisphaerae</taxon>
        <taxon>Phycisphaerales</taxon>
        <taxon>Phycisphaeraceae</taxon>
        <taxon>Poriferisphaera</taxon>
    </lineage>
</organism>
<evidence type="ECO:0008006" key="3">
    <source>
        <dbReference type="Google" id="ProtNLM"/>
    </source>
</evidence>
<gene>
    <name evidence="1" type="ORF">KS4_05780</name>
</gene>
<name>A0A517YQN9_9BACT</name>
<evidence type="ECO:0000313" key="2">
    <source>
        <dbReference type="Proteomes" id="UP000317369"/>
    </source>
</evidence>
<dbReference type="Proteomes" id="UP000317369">
    <property type="component" value="Chromosome"/>
</dbReference>
<proteinExistence type="predicted"/>
<dbReference type="KEGG" id="pcor:KS4_05780"/>
<reference evidence="1 2" key="1">
    <citation type="submission" date="2019-02" db="EMBL/GenBank/DDBJ databases">
        <title>Deep-cultivation of Planctomycetes and their phenomic and genomic characterization uncovers novel biology.</title>
        <authorList>
            <person name="Wiegand S."/>
            <person name="Jogler M."/>
            <person name="Boedeker C."/>
            <person name="Pinto D."/>
            <person name="Vollmers J."/>
            <person name="Rivas-Marin E."/>
            <person name="Kohn T."/>
            <person name="Peeters S.H."/>
            <person name="Heuer A."/>
            <person name="Rast P."/>
            <person name="Oberbeckmann S."/>
            <person name="Bunk B."/>
            <person name="Jeske O."/>
            <person name="Meyerdierks A."/>
            <person name="Storesund J.E."/>
            <person name="Kallscheuer N."/>
            <person name="Luecker S."/>
            <person name="Lage O.M."/>
            <person name="Pohl T."/>
            <person name="Merkel B.J."/>
            <person name="Hornburger P."/>
            <person name="Mueller R.-W."/>
            <person name="Bruemmer F."/>
            <person name="Labrenz M."/>
            <person name="Spormann A.M."/>
            <person name="Op den Camp H."/>
            <person name="Overmann J."/>
            <person name="Amann R."/>
            <person name="Jetten M.S.M."/>
            <person name="Mascher T."/>
            <person name="Medema M.H."/>
            <person name="Devos D.P."/>
            <person name="Kaster A.-K."/>
            <person name="Ovreas L."/>
            <person name="Rohde M."/>
            <person name="Galperin M.Y."/>
            <person name="Jogler C."/>
        </authorList>
    </citation>
    <scope>NUCLEOTIDE SEQUENCE [LARGE SCALE GENOMIC DNA]</scope>
    <source>
        <strain evidence="1 2">KS4</strain>
    </source>
</reference>
<evidence type="ECO:0000313" key="1">
    <source>
        <dbReference type="EMBL" id="QDU32546.1"/>
    </source>
</evidence>